<sequence length="378" mass="42497">MLSFKKLIIFLAVFLSVNVFAEQLIDKKQKINKPWVLGYFEGGPYSDYKKILTETVTAMMNDGLLEQKRIPAFSGEQTAELWTWLAENLSNSMITFSKDFYFSADWDEKKREKYQVEATELLINKEVDLLIAMGTWAGQSFANNQHNVPTIVMSASDPISSNIVRSIEDSGYDHVHATIDPERYQRQITLFHEVIGFKRLGIAYEDTVEGRSYAALDIVLQKAEQLNFDVIPCFTLSDISDSNKANMSVIDCFNELSKKTDAIYVTVQGGVNRETLPTLVEIVNKNKIPTFSQSGVDEVKKGMLLSLSQAGFKYVGGFQADVIKRVISGESPREISQFFEEPPRMAVNIKSAEIIGFNPPLILLGLADEIFHTIEGGR</sequence>
<dbReference type="InterPro" id="IPR007487">
    <property type="entry name" value="ABC_transpt-TYRBP-like"/>
</dbReference>
<evidence type="ECO:0000313" key="2">
    <source>
        <dbReference type="EMBL" id="MDP2522737.1"/>
    </source>
</evidence>
<evidence type="ECO:0000256" key="1">
    <source>
        <dbReference type="SAM" id="SignalP"/>
    </source>
</evidence>
<dbReference type="EMBL" id="JAUYVO010000005">
    <property type="protein sequence ID" value="MDP2522737.1"/>
    <property type="molecule type" value="Genomic_DNA"/>
</dbReference>
<reference evidence="2" key="1">
    <citation type="submission" date="2023-07" db="EMBL/GenBank/DDBJ databases">
        <title>Genome content predicts the carbon catabolic preferences of heterotrophic bacteria.</title>
        <authorList>
            <person name="Gralka M."/>
        </authorList>
    </citation>
    <scope>NUCLEOTIDE SEQUENCE</scope>
    <source>
        <strain evidence="2">5G01</strain>
    </source>
</reference>
<dbReference type="PANTHER" id="PTHR35271:SF1">
    <property type="entry name" value="ABC TRANSPORTER, SUBSTRATE-BINDING LIPOPROTEIN"/>
    <property type="match status" value="1"/>
</dbReference>
<keyword evidence="3" id="KW-1185">Reference proteome</keyword>
<dbReference type="PANTHER" id="PTHR35271">
    <property type="entry name" value="ABC TRANSPORTER, SUBSTRATE-BINDING LIPOPROTEIN-RELATED"/>
    <property type="match status" value="1"/>
</dbReference>
<keyword evidence="1" id="KW-0732">Signal</keyword>
<evidence type="ECO:0000313" key="3">
    <source>
        <dbReference type="Proteomes" id="UP001177341"/>
    </source>
</evidence>
<accession>A0ABT9EVF4</accession>
<feature type="signal peptide" evidence="1">
    <location>
        <begin position="1"/>
        <end position="21"/>
    </location>
</feature>
<name>A0ABT9EVF4_9GAMM</name>
<dbReference type="RefSeq" id="WP_305450647.1">
    <property type="nucleotide sequence ID" value="NZ_JAUYVO010000005.1"/>
</dbReference>
<dbReference type="Gene3D" id="3.40.50.2300">
    <property type="match status" value="2"/>
</dbReference>
<dbReference type="Proteomes" id="UP001177341">
    <property type="component" value="Unassembled WGS sequence"/>
</dbReference>
<dbReference type="Pfam" id="PF04392">
    <property type="entry name" value="ABC_sub_bind"/>
    <property type="match status" value="1"/>
</dbReference>
<proteinExistence type="predicted"/>
<organism evidence="2 3">
    <name type="scientific">Neptunomonas phycophila</name>
    <dbReference type="NCBI Taxonomy" id="1572645"/>
    <lineage>
        <taxon>Bacteria</taxon>
        <taxon>Pseudomonadati</taxon>
        <taxon>Pseudomonadota</taxon>
        <taxon>Gammaproteobacteria</taxon>
        <taxon>Oceanospirillales</taxon>
        <taxon>Oceanospirillaceae</taxon>
        <taxon>Neptunomonas</taxon>
    </lineage>
</organism>
<protein>
    <submittedName>
        <fullName evidence="2">ABC transporter substrate binding protein</fullName>
    </submittedName>
</protein>
<comment type="caution">
    <text evidence="2">The sequence shown here is derived from an EMBL/GenBank/DDBJ whole genome shotgun (WGS) entry which is preliminary data.</text>
</comment>
<gene>
    <name evidence="2" type="ORF">Q8W30_09180</name>
</gene>
<feature type="chain" id="PRO_5045449123" evidence="1">
    <location>
        <begin position="22"/>
        <end position="378"/>
    </location>
</feature>